<name>A0A2C5YMN2_9HYPO</name>
<comment type="caution">
    <text evidence="2">The sequence shown here is derived from an EMBL/GenBank/DDBJ whole genome shotgun (WGS) entry which is preliminary data.</text>
</comment>
<evidence type="ECO:0000313" key="3">
    <source>
        <dbReference type="Proteomes" id="UP000224854"/>
    </source>
</evidence>
<keyword evidence="3" id="KW-1185">Reference proteome</keyword>
<proteinExistence type="predicted"/>
<protein>
    <submittedName>
        <fullName evidence="2">Uncharacterized protein</fullName>
    </submittedName>
</protein>
<dbReference type="AlphaFoldDB" id="A0A2C5YMN2"/>
<keyword evidence="1" id="KW-1133">Transmembrane helix</keyword>
<dbReference type="Proteomes" id="UP000224854">
    <property type="component" value="Unassembled WGS sequence"/>
</dbReference>
<organism evidence="2 3">
    <name type="scientific">Ophiocordyceps australis</name>
    <dbReference type="NCBI Taxonomy" id="1399860"/>
    <lineage>
        <taxon>Eukaryota</taxon>
        <taxon>Fungi</taxon>
        <taxon>Dikarya</taxon>
        <taxon>Ascomycota</taxon>
        <taxon>Pezizomycotina</taxon>
        <taxon>Sordariomycetes</taxon>
        <taxon>Hypocreomycetidae</taxon>
        <taxon>Hypocreales</taxon>
        <taxon>Ophiocordycipitaceae</taxon>
        <taxon>Ophiocordyceps</taxon>
    </lineage>
</organism>
<reference evidence="2 3" key="1">
    <citation type="submission" date="2017-06" db="EMBL/GenBank/DDBJ databases">
        <title>Ant-infecting Ophiocordyceps genomes reveal a high diversity of potential behavioral manipulation genes and a possible major role for enterotoxins.</title>
        <authorList>
            <person name="De Bekker C."/>
            <person name="Evans H.C."/>
            <person name="Brachmann A."/>
            <person name="Hughes D.P."/>
        </authorList>
    </citation>
    <scope>NUCLEOTIDE SEQUENCE [LARGE SCALE GENOMIC DNA]</scope>
    <source>
        <strain evidence="2 3">1348a</strain>
    </source>
</reference>
<accession>A0A2C5YMN2</accession>
<evidence type="ECO:0000313" key="2">
    <source>
        <dbReference type="EMBL" id="PHH68863.1"/>
    </source>
</evidence>
<feature type="transmembrane region" description="Helical" evidence="1">
    <location>
        <begin position="29"/>
        <end position="52"/>
    </location>
</feature>
<dbReference type="EMBL" id="NJEU01001043">
    <property type="protein sequence ID" value="PHH68863.1"/>
    <property type="molecule type" value="Genomic_DNA"/>
</dbReference>
<keyword evidence="1" id="KW-0812">Transmembrane</keyword>
<sequence>MSERERPYSCHKHLRWCSDPHSRNLVMRYLAMGLLLFTFLAVSLVGIVFLFVGRKLRLGIDTANDGREEIWAQGNGITPIKTLGHRRP</sequence>
<gene>
    <name evidence="2" type="ORF">CDD82_224</name>
</gene>
<evidence type="ECO:0000256" key="1">
    <source>
        <dbReference type="SAM" id="Phobius"/>
    </source>
</evidence>
<keyword evidence="1" id="KW-0472">Membrane</keyword>
<dbReference type="OrthoDB" id="3545167at2759"/>